<keyword evidence="2" id="KW-1003">Cell membrane</keyword>
<accession>A0A7W7WCX8</accession>
<feature type="transmembrane region" description="Helical" evidence="6">
    <location>
        <begin position="230"/>
        <end position="251"/>
    </location>
</feature>
<dbReference type="InterPro" id="IPR001851">
    <property type="entry name" value="ABC_transp_permease"/>
</dbReference>
<dbReference type="PANTHER" id="PTHR32196">
    <property type="entry name" value="ABC TRANSPORTER PERMEASE PROTEIN YPHD-RELATED-RELATED"/>
    <property type="match status" value="1"/>
</dbReference>
<dbReference type="CDD" id="cd06579">
    <property type="entry name" value="TM_PBP1_transp_AraH_like"/>
    <property type="match status" value="1"/>
</dbReference>
<evidence type="ECO:0000256" key="4">
    <source>
        <dbReference type="ARBA" id="ARBA00022989"/>
    </source>
</evidence>
<name>A0A7W7WCX8_9ACTN</name>
<evidence type="ECO:0000256" key="6">
    <source>
        <dbReference type="SAM" id="Phobius"/>
    </source>
</evidence>
<feature type="transmembrane region" description="Helical" evidence="6">
    <location>
        <begin position="63"/>
        <end position="84"/>
    </location>
</feature>
<feature type="transmembrane region" description="Helical" evidence="6">
    <location>
        <begin position="284"/>
        <end position="304"/>
    </location>
</feature>
<dbReference type="EMBL" id="JACHJU010000002">
    <property type="protein sequence ID" value="MBB4941744.1"/>
    <property type="molecule type" value="Genomic_DNA"/>
</dbReference>
<keyword evidence="4 6" id="KW-1133">Transmembrane helix</keyword>
<keyword evidence="8" id="KW-1185">Reference proteome</keyword>
<evidence type="ECO:0000256" key="1">
    <source>
        <dbReference type="ARBA" id="ARBA00004651"/>
    </source>
</evidence>
<dbReference type="Pfam" id="PF02653">
    <property type="entry name" value="BPD_transp_2"/>
    <property type="match status" value="1"/>
</dbReference>
<evidence type="ECO:0000256" key="3">
    <source>
        <dbReference type="ARBA" id="ARBA00022692"/>
    </source>
</evidence>
<evidence type="ECO:0000256" key="2">
    <source>
        <dbReference type="ARBA" id="ARBA00022475"/>
    </source>
</evidence>
<comment type="subcellular location">
    <subcellularLocation>
        <location evidence="1">Cell membrane</location>
        <topology evidence="1">Multi-pass membrane protein</topology>
    </subcellularLocation>
</comment>
<dbReference type="RefSeq" id="WP_184757747.1">
    <property type="nucleotide sequence ID" value="NZ_BAABEK010000064.1"/>
</dbReference>
<dbReference type="GO" id="GO:0005886">
    <property type="term" value="C:plasma membrane"/>
    <property type="evidence" value="ECO:0007669"/>
    <property type="project" value="UniProtKB-SubCell"/>
</dbReference>
<dbReference type="Proteomes" id="UP000534286">
    <property type="component" value="Unassembled WGS sequence"/>
</dbReference>
<proteinExistence type="predicted"/>
<comment type="caution">
    <text evidence="7">The sequence shown here is derived from an EMBL/GenBank/DDBJ whole genome shotgun (WGS) entry which is preliminary data.</text>
</comment>
<evidence type="ECO:0000256" key="5">
    <source>
        <dbReference type="ARBA" id="ARBA00023136"/>
    </source>
</evidence>
<reference evidence="7 8" key="1">
    <citation type="submission" date="2020-08" db="EMBL/GenBank/DDBJ databases">
        <title>Sequencing the genomes of 1000 actinobacteria strains.</title>
        <authorList>
            <person name="Klenk H.-P."/>
        </authorList>
    </citation>
    <scope>NUCLEOTIDE SEQUENCE [LARGE SCALE GENOMIC DNA]</scope>
    <source>
        <strain evidence="7 8">DSM 43023</strain>
    </source>
</reference>
<sequence length="339" mass="33983">MTIQQQIANAYRVDDSGGSLVRRLLGAREFGVLAATVVIFLVCAVGAEGFLAADNLLSVAQQIAILGIVATGMTFLIVVGEIDLSVGSLHGFLAVELAWLVTKVGVPVGAAAPLAILTGVTIGVINGLITTRFKIPSFVVTLAALAALRGAALLLSDGVPIRGSRNEAFTDLFAGSPLPNLAAQTLWMAAVVAIGASVMTRTKFGYDVYSVGGNPSAAAGAGIASDRVKVMCFALTGGLAGLASVILVAWLGSANPLTGNGFELGVIAAVVVGGAGLAGGTGSVLGTFLGAVITGVITNALVLFGVDGNWQQVATGLLILGAVMLNHLVARRSAHGLNA</sequence>
<feature type="transmembrane region" description="Helical" evidence="6">
    <location>
        <begin position="181"/>
        <end position="200"/>
    </location>
</feature>
<feature type="transmembrane region" description="Helical" evidence="6">
    <location>
        <begin position="30"/>
        <end position="51"/>
    </location>
</feature>
<dbReference type="GO" id="GO:0022857">
    <property type="term" value="F:transmembrane transporter activity"/>
    <property type="evidence" value="ECO:0007669"/>
    <property type="project" value="InterPro"/>
</dbReference>
<gene>
    <name evidence="7" type="ORF">FHR32_006121</name>
</gene>
<keyword evidence="3 6" id="KW-0812">Transmembrane</keyword>
<feature type="transmembrane region" description="Helical" evidence="6">
    <location>
        <begin position="310"/>
        <end position="329"/>
    </location>
</feature>
<feature type="transmembrane region" description="Helical" evidence="6">
    <location>
        <begin position="257"/>
        <end position="277"/>
    </location>
</feature>
<evidence type="ECO:0000313" key="8">
    <source>
        <dbReference type="Proteomes" id="UP000534286"/>
    </source>
</evidence>
<dbReference type="AlphaFoldDB" id="A0A7W7WCX8"/>
<keyword evidence="5 6" id="KW-0472">Membrane</keyword>
<organism evidence="7 8">
    <name type="scientific">Streptosporangium album</name>
    <dbReference type="NCBI Taxonomy" id="47479"/>
    <lineage>
        <taxon>Bacteria</taxon>
        <taxon>Bacillati</taxon>
        <taxon>Actinomycetota</taxon>
        <taxon>Actinomycetes</taxon>
        <taxon>Streptosporangiales</taxon>
        <taxon>Streptosporangiaceae</taxon>
        <taxon>Streptosporangium</taxon>
    </lineage>
</organism>
<feature type="transmembrane region" description="Helical" evidence="6">
    <location>
        <begin position="104"/>
        <end position="125"/>
    </location>
</feature>
<protein>
    <submittedName>
        <fullName evidence="7">Ribose transport system permease protein</fullName>
    </submittedName>
</protein>
<evidence type="ECO:0000313" key="7">
    <source>
        <dbReference type="EMBL" id="MBB4941744.1"/>
    </source>
</evidence>
<feature type="transmembrane region" description="Helical" evidence="6">
    <location>
        <begin position="137"/>
        <end position="161"/>
    </location>
</feature>